<dbReference type="AlphaFoldDB" id="A0A2T3ITR7"/>
<proteinExistence type="predicted"/>
<dbReference type="Gene3D" id="1.10.10.2690">
    <property type="match status" value="1"/>
</dbReference>
<protein>
    <recommendedName>
        <fullName evidence="5">TrfB transcriptional repressor protein domain-containing protein</fullName>
    </recommendedName>
</protein>
<name>A0A2T3ITR7_9GAMM</name>
<evidence type="ECO:0000256" key="2">
    <source>
        <dbReference type="ARBA" id="ARBA00023163"/>
    </source>
</evidence>
<dbReference type="EMBL" id="PYMH01000013">
    <property type="protein sequence ID" value="PSU31731.1"/>
    <property type="molecule type" value="Genomic_DNA"/>
</dbReference>
<comment type="caution">
    <text evidence="3">The sequence shown here is derived from an EMBL/GenBank/DDBJ whole genome shotgun (WGS) entry which is preliminary data.</text>
</comment>
<keyword evidence="4" id="KW-1185">Reference proteome</keyword>
<organism evidence="3 4">
    <name type="scientific">Photobacterium lutimaris</name>
    <dbReference type="NCBI Taxonomy" id="388278"/>
    <lineage>
        <taxon>Bacteria</taxon>
        <taxon>Pseudomonadati</taxon>
        <taxon>Pseudomonadota</taxon>
        <taxon>Gammaproteobacteria</taxon>
        <taxon>Vibrionales</taxon>
        <taxon>Vibrionaceae</taxon>
        <taxon>Photobacterium</taxon>
    </lineage>
</organism>
<evidence type="ECO:0000313" key="3">
    <source>
        <dbReference type="EMBL" id="PSU31731.1"/>
    </source>
</evidence>
<sequence length="71" mass="7995">MTIDELELINKIIRGQRESIAYKAAKLVLVEGRSQTEATVILNAKKSAIQNGVTRYSNWDAEIKNAYKVTK</sequence>
<reference evidence="3 4" key="1">
    <citation type="submission" date="2018-03" db="EMBL/GenBank/DDBJ databases">
        <title>Whole genome sequencing of Histamine producing bacteria.</title>
        <authorList>
            <person name="Butler K."/>
        </authorList>
    </citation>
    <scope>NUCLEOTIDE SEQUENCE [LARGE SCALE GENOMIC DNA]</scope>
    <source>
        <strain evidence="3 4">JCM 13586</strain>
    </source>
</reference>
<gene>
    <name evidence="3" type="ORF">C9I99_21330</name>
</gene>
<keyword evidence="1" id="KW-0805">Transcription regulation</keyword>
<dbReference type="Proteomes" id="UP000241222">
    <property type="component" value="Unassembled WGS sequence"/>
</dbReference>
<keyword evidence="2" id="KW-0804">Transcription</keyword>
<dbReference type="InterPro" id="IPR053721">
    <property type="entry name" value="Fimbrial_Adhesin_Reg"/>
</dbReference>
<accession>A0A2T3ITR7</accession>
<dbReference type="RefSeq" id="WP_107350862.1">
    <property type="nucleotide sequence ID" value="NZ_PYMH01000013.1"/>
</dbReference>
<evidence type="ECO:0000313" key="4">
    <source>
        <dbReference type="Proteomes" id="UP000241222"/>
    </source>
</evidence>
<evidence type="ECO:0008006" key="5">
    <source>
        <dbReference type="Google" id="ProtNLM"/>
    </source>
</evidence>
<evidence type="ECO:0000256" key="1">
    <source>
        <dbReference type="ARBA" id="ARBA00023015"/>
    </source>
</evidence>